<organism evidence="9 10">
    <name type="scientific">Isoptericola chiayiensis</name>
    <dbReference type="NCBI Taxonomy" id="579446"/>
    <lineage>
        <taxon>Bacteria</taxon>
        <taxon>Bacillati</taxon>
        <taxon>Actinomycetota</taxon>
        <taxon>Actinomycetes</taxon>
        <taxon>Micrococcales</taxon>
        <taxon>Promicromonosporaceae</taxon>
        <taxon>Isoptericola</taxon>
    </lineage>
</organism>
<evidence type="ECO:0000313" key="10">
    <source>
        <dbReference type="Proteomes" id="UP001500956"/>
    </source>
</evidence>
<evidence type="ECO:0000256" key="2">
    <source>
        <dbReference type="ARBA" id="ARBA00009142"/>
    </source>
</evidence>
<gene>
    <name evidence="9" type="ORF">GCM10023216_15240</name>
</gene>
<evidence type="ECO:0000256" key="6">
    <source>
        <dbReference type="ARBA" id="ARBA00022989"/>
    </source>
</evidence>
<reference evidence="10" key="1">
    <citation type="journal article" date="2019" name="Int. J. Syst. Evol. Microbiol.">
        <title>The Global Catalogue of Microorganisms (GCM) 10K type strain sequencing project: providing services to taxonomists for standard genome sequencing and annotation.</title>
        <authorList>
            <consortium name="The Broad Institute Genomics Platform"/>
            <consortium name="The Broad Institute Genome Sequencing Center for Infectious Disease"/>
            <person name="Wu L."/>
            <person name="Ma J."/>
        </authorList>
    </citation>
    <scope>NUCLEOTIDE SEQUENCE [LARGE SCALE GENOMIC DNA]</scope>
    <source>
        <strain evidence="10">JCM 18063</strain>
    </source>
</reference>
<evidence type="ECO:0000256" key="5">
    <source>
        <dbReference type="ARBA" id="ARBA00022692"/>
    </source>
</evidence>
<sequence length="194" mass="19576">MSVPVEIVLLALAAVTLSTFVQFATGSGFGVLGGPLLMIVDPRLVPGPLLLLTLVVMAAIALGTIASLAGWRVRQNRGTLAAAGVLGGALSTIAATPGPPVVVVYRADDPSRHRANLSLFFLTTTLVSLAVYAVSGDLGRGDLEVASWLVLGVGLGALVARVLVRRIPAGAIRPAALWLCLVSAVGLLGGALAG</sequence>
<comment type="caution">
    <text evidence="9">The sequence shown here is derived from an EMBL/GenBank/DDBJ whole genome shotgun (WGS) entry which is preliminary data.</text>
</comment>
<keyword evidence="4 8" id="KW-1003">Cell membrane</keyword>
<evidence type="ECO:0000313" key="9">
    <source>
        <dbReference type="EMBL" id="GAA4725810.1"/>
    </source>
</evidence>
<feature type="transmembrane region" description="Helical" evidence="8">
    <location>
        <begin position="176"/>
        <end position="193"/>
    </location>
</feature>
<keyword evidence="7 8" id="KW-0472">Membrane</keyword>
<comment type="subcellular location">
    <subcellularLocation>
        <location evidence="1 8">Cell membrane</location>
        <topology evidence="1 8">Multi-pass membrane protein</topology>
    </subcellularLocation>
</comment>
<dbReference type="PANTHER" id="PTHR30269">
    <property type="entry name" value="TRANSMEMBRANE PROTEIN YFCA"/>
    <property type="match status" value="1"/>
</dbReference>
<keyword evidence="10" id="KW-1185">Reference proteome</keyword>
<dbReference type="InterPro" id="IPR002781">
    <property type="entry name" value="TM_pro_TauE-like"/>
</dbReference>
<evidence type="ECO:0000256" key="1">
    <source>
        <dbReference type="ARBA" id="ARBA00004651"/>
    </source>
</evidence>
<feature type="transmembrane region" description="Helical" evidence="8">
    <location>
        <begin position="115"/>
        <end position="134"/>
    </location>
</feature>
<dbReference type="RefSeq" id="WP_172149228.1">
    <property type="nucleotide sequence ID" value="NZ_BAABID010000008.1"/>
</dbReference>
<feature type="transmembrane region" description="Helical" evidence="8">
    <location>
        <begin position="50"/>
        <end position="71"/>
    </location>
</feature>
<protein>
    <recommendedName>
        <fullName evidence="8">Probable membrane transporter protein</fullName>
    </recommendedName>
</protein>
<evidence type="ECO:0000256" key="3">
    <source>
        <dbReference type="ARBA" id="ARBA00022448"/>
    </source>
</evidence>
<dbReference type="EMBL" id="BAABID010000008">
    <property type="protein sequence ID" value="GAA4725810.1"/>
    <property type="molecule type" value="Genomic_DNA"/>
</dbReference>
<evidence type="ECO:0000256" key="7">
    <source>
        <dbReference type="ARBA" id="ARBA00023136"/>
    </source>
</evidence>
<dbReference type="PANTHER" id="PTHR30269:SF37">
    <property type="entry name" value="MEMBRANE TRANSPORTER PROTEIN"/>
    <property type="match status" value="1"/>
</dbReference>
<proteinExistence type="inferred from homology"/>
<dbReference type="InterPro" id="IPR052017">
    <property type="entry name" value="TSUP"/>
</dbReference>
<evidence type="ECO:0000256" key="4">
    <source>
        <dbReference type="ARBA" id="ARBA00022475"/>
    </source>
</evidence>
<feature type="transmembrane region" description="Helical" evidence="8">
    <location>
        <begin position="146"/>
        <end position="164"/>
    </location>
</feature>
<keyword evidence="3" id="KW-0813">Transport</keyword>
<accession>A0ABP8YE49</accession>
<evidence type="ECO:0000256" key="8">
    <source>
        <dbReference type="RuleBase" id="RU363041"/>
    </source>
</evidence>
<keyword evidence="5 8" id="KW-0812">Transmembrane</keyword>
<dbReference type="Proteomes" id="UP001500956">
    <property type="component" value="Unassembled WGS sequence"/>
</dbReference>
<name>A0ABP8YE49_9MICO</name>
<comment type="similarity">
    <text evidence="2 8">Belongs to the 4-toluene sulfonate uptake permease (TSUP) (TC 2.A.102) family.</text>
</comment>
<dbReference type="Pfam" id="PF01925">
    <property type="entry name" value="TauE"/>
    <property type="match status" value="1"/>
</dbReference>
<keyword evidence="6 8" id="KW-1133">Transmembrane helix</keyword>